<comment type="similarity">
    <text evidence="1">Belongs to the 5-formyltetrahydrofolate cyclo-ligase family.</text>
</comment>
<organism evidence="6 7">
    <name type="scientific">Bonamia ostreae</name>
    <dbReference type="NCBI Taxonomy" id="126728"/>
    <lineage>
        <taxon>Eukaryota</taxon>
        <taxon>Sar</taxon>
        <taxon>Rhizaria</taxon>
        <taxon>Endomyxa</taxon>
        <taxon>Ascetosporea</taxon>
        <taxon>Haplosporida</taxon>
        <taxon>Bonamia</taxon>
    </lineage>
</organism>
<dbReference type="Proteomes" id="UP001439008">
    <property type="component" value="Unassembled WGS sequence"/>
</dbReference>
<dbReference type="PANTHER" id="PTHR23407">
    <property type="entry name" value="ATPASE INHIBITOR/5-FORMYLTETRAHYDROFOLATE CYCLO-LIGASE"/>
    <property type="match status" value="1"/>
</dbReference>
<evidence type="ECO:0000313" key="7">
    <source>
        <dbReference type="Proteomes" id="UP001439008"/>
    </source>
</evidence>
<name>A0ABV2AT36_9EUKA</name>
<evidence type="ECO:0000256" key="3">
    <source>
        <dbReference type="ARBA" id="ARBA00022840"/>
    </source>
</evidence>
<keyword evidence="3" id="KW-0067">ATP-binding</keyword>
<evidence type="ECO:0000313" key="6">
    <source>
        <dbReference type="EMBL" id="MES1922749.1"/>
    </source>
</evidence>
<dbReference type="Pfam" id="PF01812">
    <property type="entry name" value="5-FTHF_cyc-lig"/>
    <property type="match status" value="1"/>
</dbReference>
<dbReference type="Gene3D" id="3.40.50.10420">
    <property type="entry name" value="NagB/RpiA/CoA transferase-like"/>
    <property type="match status" value="1"/>
</dbReference>
<keyword evidence="7" id="KW-1185">Reference proteome</keyword>
<dbReference type="PANTHER" id="PTHR23407:SF1">
    <property type="entry name" value="5-FORMYLTETRAHYDROFOLATE CYCLO-LIGASE"/>
    <property type="match status" value="1"/>
</dbReference>
<dbReference type="SUPFAM" id="SSF100950">
    <property type="entry name" value="NagB/RpiA/CoA transferase-like"/>
    <property type="match status" value="1"/>
</dbReference>
<dbReference type="EMBL" id="JBDODL010003581">
    <property type="protein sequence ID" value="MES1922749.1"/>
    <property type="molecule type" value="Genomic_DNA"/>
</dbReference>
<dbReference type="InterPro" id="IPR037171">
    <property type="entry name" value="NagB/RpiA_transferase-like"/>
</dbReference>
<keyword evidence="2" id="KW-0547">Nucleotide-binding</keyword>
<sequence>MSVKLLKSAMRKKTRSVVSTLNEKNMTEQSKSVFKILTESEIFLKSKIIGIFISTYKELNTLKIIEKALNLQKEVYCPKTHFSPEKLSFHKINSVNEIKNFRKTKFD</sequence>
<reference evidence="6 7" key="1">
    <citation type="journal article" date="2024" name="BMC Biol.">
        <title>Comparative genomics of Ascetosporea gives new insight into the evolutionary basis for animal parasitism in Rhizaria.</title>
        <authorList>
            <person name="Hiltunen Thoren M."/>
            <person name="Onut-Brannstrom I."/>
            <person name="Alfjorden A."/>
            <person name="Peckova H."/>
            <person name="Swords F."/>
            <person name="Hooper C."/>
            <person name="Holzer A.S."/>
            <person name="Bass D."/>
            <person name="Burki F."/>
        </authorList>
    </citation>
    <scope>NUCLEOTIDE SEQUENCE [LARGE SCALE GENOMIC DNA]</scope>
    <source>
        <strain evidence="6">20-A016</strain>
    </source>
</reference>
<evidence type="ECO:0000256" key="1">
    <source>
        <dbReference type="ARBA" id="ARBA00010638"/>
    </source>
</evidence>
<comment type="catalytic activity">
    <reaction evidence="4">
        <text>(6S)-5-formyl-5,6,7,8-tetrahydrofolate + ATP = (6R)-5,10-methenyltetrahydrofolate + ADP + phosphate</text>
        <dbReference type="Rhea" id="RHEA:10488"/>
        <dbReference type="ChEBI" id="CHEBI:30616"/>
        <dbReference type="ChEBI" id="CHEBI:43474"/>
        <dbReference type="ChEBI" id="CHEBI:57455"/>
        <dbReference type="ChEBI" id="CHEBI:57457"/>
        <dbReference type="ChEBI" id="CHEBI:456216"/>
        <dbReference type="EC" id="6.3.3.2"/>
    </reaction>
</comment>
<evidence type="ECO:0000256" key="5">
    <source>
        <dbReference type="ARBA" id="ARBA00038966"/>
    </source>
</evidence>
<dbReference type="InterPro" id="IPR024185">
    <property type="entry name" value="FTHF_cligase-like_sf"/>
</dbReference>
<gene>
    <name evidence="6" type="ORF">MHBO_004272</name>
</gene>
<accession>A0ABV2AT36</accession>
<proteinExistence type="inferred from homology"/>
<dbReference type="InterPro" id="IPR002698">
    <property type="entry name" value="FTHF_cligase"/>
</dbReference>
<evidence type="ECO:0000256" key="4">
    <source>
        <dbReference type="ARBA" id="ARBA00036539"/>
    </source>
</evidence>
<evidence type="ECO:0000256" key="2">
    <source>
        <dbReference type="ARBA" id="ARBA00022741"/>
    </source>
</evidence>
<comment type="caution">
    <text evidence="6">The sequence shown here is derived from an EMBL/GenBank/DDBJ whole genome shotgun (WGS) entry which is preliminary data.</text>
</comment>
<dbReference type="EC" id="6.3.3.2" evidence="5"/>
<protein>
    <recommendedName>
        <fullName evidence="5">5-formyltetrahydrofolate cyclo-ligase</fullName>
        <ecNumber evidence="5">6.3.3.2</ecNumber>
    </recommendedName>
</protein>